<dbReference type="AlphaFoldDB" id="A0A1H6ETK7"/>
<feature type="transmembrane region" description="Helical" evidence="9">
    <location>
        <begin position="260"/>
        <end position="277"/>
    </location>
</feature>
<evidence type="ECO:0000256" key="4">
    <source>
        <dbReference type="ARBA" id="ARBA00022692"/>
    </source>
</evidence>
<keyword evidence="11" id="KW-1185">Reference proteome</keyword>
<evidence type="ECO:0000256" key="9">
    <source>
        <dbReference type="SAM" id="Phobius"/>
    </source>
</evidence>
<proteinExistence type="inferred from homology"/>
<evidence type="ECO:0000256" key="6">
    <source>
        <dbReference type="ARBA" id="ARBA00022989"/>
    </source>
</evidence>
<dbReference type="Pfam" id="PF02653">
    <property type="entry name" value="BPD_transp_2"/>
    <property type="match status" value="1"/>
</dbReference>
<dbReference type="PANTHER" id="PTHR11795">
    <property type="entry name" value="BRANCHED-CHAIN AMINO ACID TRANSPORT SYSTEM PERMEASE PROTEIN LIVH"/>
    <property type="match status" value="1"/>
</dbReference>
<dbReference type="InterPro" id="IPR001851">
    <property type="entry name" value="ABC_transp_permease"/>
</dbReference>
<dbReference type="CDD" id="cd06582">
    <property type="entry name" value="TM_PBP1_LivH_like"/>
    <property type="match status" value="1"/>
</dbReference>
<dbReference type="OrthoDB" id="9807115at2"/>
<evidence type="ECO:0000313" key="11">
    <source>
        <dbReference type="Proteomes" id="UP000236732"/>
    </source>
</evidence>
<evidence type="ECO:0000256" key="5">
    <source>
        <dbReference type="ARBA" id="ARBA00022970"/>
    </source>
</evidence>
<name>A0A1H6ETK7_9ACTN</name>
<feature type="transmembrane region" description="Helical" evidence="9">
    <location>
        <begin position="6"/>
        <end position="26"/>
    </location>
</feature>
<evidence type="ECO:0000256" key="8">
    <source>
        <dbReference type="ARBA" id="ARBA00037998"/>
    </source>
</evidence>
<dbReference type="GO" id="GO:0006865">
    <property type="term" value="P:amino acid transport"/>
    <property type="evidence" value="ECO:0007669"/>
    <property type="project" value="UniProtKB-KW"/>
</dbReference>
<dbReference type="GO" id="GO:0022857">
    <property type="term" value="F:transmembrane transporter activity"/>
    <property type="evidence" value="ECO:0007669"/>
    <property type="project" value="InterPro"/>
</dbReference>
<protein>
    <submittedName>
        <fullName evidence="10">Branched-chain amino acid transport system permease protein</fullName>
    </submittedName>
</protein>
<keyword evidence="3" id="KW-1003">Cell membrane</keyword>
<keyword evidence="4 9" id="KW-0812">Transmembrane</keyword>
<evidence type="ECO:0000256" key="7">
    <source>
        <dbReference type="ARBA" id="ARBA00023136"/>
    </source>
</evidence>
<keyword evidence="2" id="KW-0813">Transport</keyword>
<dbReference type="Proteomes" id="UP000236732">
    <property type="component" value="Unassembled WGS sequence"/>
</dbReference>
<dbReference type="RefSeq" id="WP_103962306.1">
    <property type="nucleotide sequence ID" value="NZ_FNVT01000019.1"/>
</dbReference>
<feature type="transmembrane region" description="Helical" evidence="9">
    <location>
        <begin position="89"/>
        <end position="110"/>
    </location>
</feature>
<dbReference type="GO" id="GO:0005886">
    <property type="term" value="C:plasma membrane"/>
    <property type="evidence" value="ECO:0007669"/>
    <property type="project" value="UniProtKB-SubCell"/>
</dbReference>
<keyword evidence="6 9" id="KW-1133">Transmembrane helix</keyword>
<keyword evidence="7 9" id="KW-0472">Membrane</keyword>
<accession>A0A1H6ETK7</accession>
<evidence type="ECO:0000256" key="3">
    <source>
        <dbReference type="ARBA" id="ARBA00022475"/>
    </source>
</evidence>
<evidence type="ECO:0000313" key="10">
    <source>
        <dbReference type="EMBL" id="SEH01200.1"/>
    </source>
</evidence>
<evidence type="ECO:0000256" key="2">
    <source>
        <dbReference type="ARBA" id="ARBA00022448"/>
    </source>
</evidence>
<comment type="similarity">
    <text evidence="8">Belongs to the binding-protein-dependent transport system permease family. LivHM subfamily.</text>
</comment>
<feature type="transmembrane region" description="Helical" evidence="9">
    <location>
        <begin position="223"/>
        <end position="248"/>
    </location>
</feature>
<feature type="transmembrane region" description="Helical" evidence="9">
    <location>
        <begin position="189"/>
        <end position="211"/>
    </location>
</feature>
<reference evidence="10 11" key="1">
    <citation type="submission" date="2016-10" db="EMBL/GenBank/DDBJ databases">
        <authorList>
            <person name="de Groot N.N."/>
        </authorList>
    </citation>
    <scope>NUCLEOTIDE SEQUENCE [LARGE SCALE GENOMIC DNA]</scope>
    <source>
        <strain evidence="10 11">CGMCC 4.7037</strain>
    </source>
</reference>
<keyword evidence="5" id="KW-0029">Amino-acid transport</keyword>
<dbReference type="EMBL" id="FNVT01000019">
    <property type="protein sequence ID" value="SEH01200.1"/>
    <property type="molecule type" value="Genomic_DNA"/>
</dbReference>
<sequence length="288" mass="29696">MGWLNAIVQGLLLGGLYALFATGLSIMFGVMRIVNLAHGDLAVVASFLALALVGGTGLPLWIVLVVTVPLFAVLGYLTQRLLLQRSLSAGPLATLLVTFGLSIVLQNVLLEIFSADTRTLDGGAFATGSFELSGSISVGYLALTTFLLAGAALIGIQMFLSRTGLGRMLRASADDRETASLMGADSRHVYGVATAIAFATVALAGLMFAMRSSFDPSIGPARLIFAFEAVVIGGLGSLWGTLLGGMVLGVTQSLSAQADPALTLLAGHLVFLAVLAFRPRGLLAGRAA</sequence>
<gene>
    <name evidence="10" type="ORF">SAMN05444920_119130</name>
</gene>
<dbReference type="PANTHER" id="PTHR11795:SF445">
    <property type="entry name" value="AMINO ACID ABC TRANSPORTER PERMEASE PROTEIN"/>
    <property type="match status" value="1"/>
</dbReference>
<dbReference type="InterPro" id="IPR052157">
    <property type="entry name" value="BCAA_transport_permease"/>
</dbReference>
<feature type="transmembrane region" description="Helical" evidence="9">
    <location>
        <begin position="138"/>
        <end position="160"/>
    </location>
</feature>
<organism evidence="10 11">
    <name type="scientific">Nonomuraea solani</name>
    <dbReference type="NCBI Taxonomy" id="1144553"/>
    <lineage>
        <taxon>Bacteria</taxon>
        <taxon>Bacillati</taxon>
        <taxon>Actinomycetota</taxon>
        <taxon>Actinomycetes</taxon>
        <taxon>Streptosporangiales</taxon>
        <taxon>Streptosporangiaceae</taxon>
        <taxon>Nonomuraea</taxon>
    </lineage>
</organism>
<evidence type="ECO:0000256" key="1">
    <source>
        <dbReference type="ARBA" id="ARBA00004651"/>
    </source>
</evidence>
<comment type="subcellular location">
    <subcellularLocation>
        <location evidence="1">Cell membrane</location>
        <topology evidence="1">Multi-pass membrane protein</topology>
    </subcellularLocation>
</comment>